<accession>A0ACC0A232</accession>
<evidence type="ECO:0000313" key="2">
    <source>
        <dbReference type="Proteomes" id="UP001060085"/>
    </source>
</evidence>
<keyword evidence="2" id="KW-1185">Reference proteome</keyword>
<evidence type="ECO:0000313" key="1">
    <source>
        <dbReference type="EMBL" id="KAI5654834.1"/>
    </source>
</evidence>
<protein>
    <submittedName>
        <fullName evidence="1">Uncharacterized protein</fullName>
    </submittedName>
</protein>
<gene>
    <name evidence="1" type="ORF">M9H77_32021</name>
</gene>
<dbReference type="EMBL" id="CM044707">
    <property type="protein sequence ID" value="KAI5654834.1"/>
    <property type="molecule type" value="Genomic_DNA"/>
</dbReference>
<dbReference type="Proteomes" id="UP001060085">
    <property type="component" value="Linkage Group LG07"/>
</dbReference>
<name>A0ACC0A232_CATRO</name>
<comment type="caution">
    <text evidence="1">The sequence shown here is derived from an EMBL/GenBank/DDBJ whole genome shotgun (WGS) entry which is preliminary data.</text>
</comment>
<sequence>MAPNPLPNLSALSTLSHVQLSRTIAHIHAYGNGTGGESGLTTVDKLDLPLLHPLPLLLPLRGGLPLPRGLVLDPEPELLLDPEPEPLDFPIFLWAMKTYSHTVHCLYPKMQHLRGPNPSKFMCKWIQPCAEQHLWPRSNHCNRCRVCNDNITEYVVVLTISIENGVAPICT</sequence>
<proteinExistence type="predicted"/>
<organism evidence="1 2">
    <name type="scientific">Catharanthus roseus</name>
    <name type="common">Madagascar periwinkle</name>
    <name type="synonym">Vinca rosea</name>
    <dbReference type="NCBI Taxonomy" id="4058"/>
    <lineage>
        <taxon>Eukaryota</taxon>
        <taxon>Viridiplantae</taxon>
        <taxon>Streptophyta</taxon>
        <taxon>Embryophyta</taxon>
        <taxon>Tracheophyta</taxon>
        <taxon>Spermatophyta</taxon>
        <taxon>Magnoliopsida</taxon>
        <taxon>eudicotyledons</taxon>
        <taxon>Gunneridae</taxon>
        <taxon>Pentapetalae</taxon>
        <taxon>asterids</taxon>
        <taxon>lamiids</taxon>
        <taxon>Gentianales</taxon>
        <taxon>Apocynaceae</taxon>
        <taxon>Rauvolfioideae</taxon>
        <taxon>Vinceae</taxon>
        <taxon>Catharanthinae</taxon>
        <taxon>Catharanthus</taxon>
    </lineage>
</organism>
<reference evidence="2" key="1">
    <citation type="journal article" date="2023" name="Nat. Plants">
        <title>Single-cell RNA sequencing provides a high-resolution roadmap for understanding the multicellular compartmentation of specialized metabolism.</title>
        <authorList>
            <person name="Sun S."/>
            <person name="Shen X."/>
            <person name="Li Y."/>
            <person name="Li Y."/>
            <person name="Wang S."/>
            <person name="Li R."/>
            <person name="Zhang H."/>
            <person name="Shen G."/>
            <person name="Guo B."/>
            <person name="Wei J."/>
            <person name="Xu J."/>
            <person name="St-Pierre B."/>
            <person name="Chen S."/>
            <person name="Sun C."/>
        </authorList>
    </citation>
    <scope>NUCLEOTIDE SEQUENCE [LARGE SCALE GENOMIC DNA]</scope>
</reference>